<proteinExistence type="predicted"/>
<dbReference type="RefSeq" id="WP_337675045.1">
    <property type="nucleotide sequence ID" value="NZ_JAVSGH010000033.1"/>
</dbReference>
<evidence type="ECO:0000313" key="2">
    <source>
        <dbReference type="Proteomes" id="UP001181313"/>
    </source>
</evidence>
<comment type="caution">
    <text evidence="1">The sequence shown here is derived from an EMBL/GenBank/DDBJ whole genome shotgun (WGS) entry which is preliminary data.</text>
</comment>
<sequence>MDPDSLQLLPVGPGQDVVIEPTCPGATCGSTCLITCRVTN</sequence>
<evidence type="ECO:0008006" key="3">
    <source>
        <dbReference type="Google" id="ProtNLM"/>
    </source>
</evidence>
<gene>
    <name evidence="1" type="ORF">ROS62_23255</name>
</gene>
<name>A0ABU3I3W5_9ACTN</name>
<reference evidence="1" key="1">
    <citation type="submission" date="2024-05" db="EMBL/GenBank/DDBJ databases">
        <title>30 novel species of actinomycetes from the DSMZ collection.</title>
        <authorList>
            <person name="Nouioui I."/>
        </authorList>
    </citation>
    <scope>NUCLEOTIDE SEQUENCE</scope>
    <source>
        <strain evidence="1">DSM 41972</strain>
    </source>
</reference>
<dbReference type="EMBL" id="JAVSGH010000033">
    <property type="protein sequence ID" value="MDT3727639.1"/>
    <property type="molecule type" value="Genomic_DNA"/>
</dbReference>
<protein>
    <recommendedName>
        <fullName evidence="3">FxLD family lantipeptide</fullName>
    </recommendedName>
</protein>
<keyword evidence="2" id="KW-1185">Reference proteome</keyword>
<evidence type="ECO:0000313" key="1">
    <source>
        <dbReference type="EMBL" id="MDT3727639.1"/>
    </source>
</evidence>
<accession>A0ABU3I3W5</accession>
<dbReference type="Proteomes" id="UP001181313">
    <property type="component" value="Unassembled WGS sequence"/>
</dbReference>
<organism evidence="1 2">
    <name type="scientific">Streptomyces althioticus subsp. attaecolombicae</name>
    <dbReference type="NCBI Taxonomy" id="3075534"/>
    <lineage>
        <taxon>Bacteria</taxon>
        <taxon>Bacillati</taxon>
        <taxon>Actinomycetota</taxon>
        <taxon>Actinomycetes</taxon>
        <taxon>Kitasatosporales</taxon>
        <taxon>Streptomycetaceae</taxon>
        <taxon>Streptomyces</taxon>
        <taxon>Streptomyces althioticus group</taxon>
    </lineage>
</organism>